<name>F3G132_PSESX</name>
<dbReference type="AlphaFoldDB" id="F3G132"/>
<reference evidence="1 2" key="1">
    <citation type="journal article" date="2011" name="PLoS Pathog.">
        <title>Dynamic evolution of pathogenicity revealed by sequencing and comparative genomics of 19 Pseudomonas syringae isolates.</title>
        <authorList>
            <person name="Baltrus D.A."/>
            <person name="Nishimura M.T."/>
            <person name="Romanchuk A."/>
            <person name="Chang J.H."/>
            <person name="Mukhtar M.S."/>
            <person name="Cherkis K."/>
            <person name="Roach J."/>
            <person name="Grant S.R."/>
            <person name="Jones C.D."/>
            <person name="Dangl J.L."/>
        </authorList>
    </citation>
    <scope>NUCLEOTIDE SEQUENCE [LARGE SCALE GENOMIC DNA]</scope>
    <source>
        <strain evidence="2">M301072PT</strain>
    </source>
</reference>
<feature type="non-terminal residue" evidence="1">
    <location>
        <position position="1"/>
    </location>
</feature>
<dbReference type="Proteomes" id="UP000004471">
    <property type="component" value="Unassembled WGS sequence"/>
</dbReference>
<evidence type="ECO:0000313" key="2">
    <source>
        <dbReference type="Proteomes" id="UP000004471"/>
    </source>
</evidence>
<sequence length="34" mass="3508">GLAAVIADGTGVWSAFCLLLESGVNEFFGGVEMF</sequence>
<evidence type="ECO:0000313" key="1">
    <source>
        <dbReference type="EMBL" id="EGH36174.1"/>
    </source>
</evidence>
<accession>F3G132</accession>
<proteinExistence type="predicted"/>
<feature type="non-terminal residue" evidence="1">
    <location>
        <position position="34"/>
    </location>
</feature>
<dbReference type="EMBL" id="AEAH01004522">
    <property type="protein sequence ID" value="EGH36174.1"/>
    <property type="molecule type" value="Genomic_DNA"/>
</dbReference>
<gene>
    <name evidence="1" type="ORF">PSYJA_46756</name>
</gene>
<organism evidence="1 2">
    <name type="scientific">Pseudomonas syringae pv. japonica str. M301072</name>
    <dbReference type="NCBI Taxonomy" id="629262"/>
    <lineage>
        <taxon>Bacteria</taxon>
        <taxon>Pseudomonadati</taxon>
        <taxon>Pseudomonadota</taxon>
        <taxon>Gammaproteobacteria</taxon>
        <taxon>Pseudomonadales</taxon>
        <taxon>Pseudomonadaceae</taxon>
        <taxon>Pseudomonas</taxon>
        <taxon>Pseudomonas syringae</taxon>
    </lineage>
</organism>
<comment type="caution">
    <text evidence="1">The sequence shown here is derived from an EMBL/GenBank/DDBJ whole genome shotgun (WGS) entry which is preliminary data.</text>
</comment>
<dbReference type="HOGENOM" id="CLU_3378948_0_0_6"/>
<protein>
    <submittedName>
        <fullName evidence="1">Uncharacterized protein</fullName>
    </submittedName>
</protein>